<evidence type="ECO:0008006" key="3">
    <source>
        <dbReference type="Google" id="ProtNLM"/>
    </source>
</evidence>
<dbReference type="Proteomes" id="UP001166286">
    <property type="component" value="Unassembled WGS sequence"/>
</dbReference>
<organism evidence="1 2">
    <name type="scientific">Cladonia borealis</name>
    <dbReference type="NCBI Taxonomy" id="184061"/>
    <lineage>
        <taxon>Eukaryota</taxon>
        <taxon>Fungi</taxon>
        <taxon>Dikarya</taxon>
        <taxon>Ascomycota</taxon>
        <taxon>Pezizomycotina</taxon>
        <taxon>Lecanoromycetes</taxon>
        <taxon>OSLEUM clade</taxon>
        <taxon>Lecanoromycetidae</taxon>
        <taxon>Lecanorales</taxon>
        <taxon>Lecanorineae</taxon>
        <taxon>Cladoniaceae</taxon>
        <taxon>Cladonia</taxon>
    </lineage>
</organism>
<protein>
    <recommendedName>
        <fullName evidence="3">Fungal N-terminal domain-containing protein</fullName>
    </recommendedName>
</protein>
<reference evidence="1" key="1">
    <citation type="submission" date="2023-03" db="EMBL/GenBank/DDBJ databases">
        <title>Complete genome of Cladonia borealis.</title>
        <authorList>
            <person name="Park H."/>
        </authorList>
    </citation>
    <scope>NUCLEOTIDE SEQUENCE</scope>
    <source>
        <strain evidence="1">ANT050790</strain>
    </source>
</reference>
<comment type="caution">
    <text evidence="1">The sequence shown here is derived from an EMBL/GenBank/DDBJ whole genome shotgun (WGS) entry which is preliminary data.</text>
</comment>
<name>A0AA39QYQ2_9LECA</name>
<keyword evidence="2" id="KW-1185">Reference proteome</keyword>
<accession>A0AA39QYQ2</accession>
<dbReference type="EMBL" id="JAFEKC020000017">
    <property type="protein sequence ID" value="KAK0510261.1"/>
    <property type="molecule type" value="Genomic_DNA"/>
</dbReference>
<evidence type="ECO:0000313" key="1">
    <source>
        <dbReference type="EMBL" id="KAK0510261.1"/>
    </source>
</evidence>
<sequence>MPITFGSVGDIIAVCLLIKDLVKTLDDSRGSSAEYQEIIRELWILERALLEVEMLSRTCDNTVELNALCATARRASDECRKSIEVFLEKIRGYDEALRNGGSGNAFRDVSKKIKWQISQKDDLTRFRAEINAHSTSINMLLMTASV</sequence>
<dbReference type="PANTHER" id="PTHR38886:SF1">
    <property type="entry name" value="NACHT-NTPASE AND P-LOOP NTPASES N-TERMINAL DOMAIN-CONTAINING PROTEIN"/>
    <property type="match status" value="1"/>
</dbReference>
<proteinExistence type="predicted"/>
<dbReference type="PANTHER" id="PTHR38886">
    <property type="entry name" value="SESA DOMAIN-CONTAINING PROTEIN"/>
    <property type="match status" value="1"/>
</dbReference>
<evidence type="ECO:0000313" key="2">
    <source>
        <dbReference type="Proteomes" id="UP001166286"/>
    </source>
</evidence>
<gene>
    <name evidence="1" type="ORF">JMJ35_007655</name>
</gene>
<dbReference type="AlphaFoldDB" id="A0AA39QYQ2"/>